<gene>
    <name evidence="3" type="ORF">EI684_00705</name>
</gene>
<name>A0A426UBK4_9CHLR</name>
<proteinExistence type="inferred from homology"/>
<accession>A0A426UBK4</accession>
<dbReference type="Pfam" id="PF02604">
    <property type="entry name" value="PhdYeFM_antitox"/>
    <property type="match status" value="1"/>
</dbReference>
<comment type="similarity">
    <text evidence="1 2">Belongs to the phD/YefM antitoxin family.</text>
</comment>
<dbReference type="Proteomes" id="UP000280307">
    <property type="component" value="Unassembled WGS sequence"/>
</dbReference>
<dbReference type="AlphaFoldDB" id="A0A426UBK4"/>
<evidence type="ECO:0000313" key="4">
    <source>
        <dbReference type="Proteomes" id="UP000280307"/>
    </source>
</evidence>
<dbReference type="SUPFAM" id="SSF143120">
    <property type="entry name" value="YefM-like"/>
    <property type="match status" value="1"/>
</dbReference>
<comment type="caution">
    <text evidence="3">The sequence shown here is derived from an EMBL/GenBank/DDBJ whole genome shotgun (WGS) entry which is preliminary data.</text>
</comment>
<organism evidence="3 4">
    <name type="scientific">Candidatus Viridilinea halotolerans</name>
    <dbReference type="NCBI Taxonomy" id="2491704"/>
    <lineage>
        <taxon>Bacteria</taxon>
        <taxon>Bacillati</taxon>
        <taxon>Chloroflexota</taxon>
        <taxon>Chloroflexia</taxon>
        <taxon>Chloroflexales</taxon>
        <taxon>Chloroflexineae</taxon>
        <taxon>Oscillochloridaceae</taxon>
        <taxon>Candidatus Viridilinea</taxon>
    </lineage>
</organism>
<evidence type="ECO:0000313" key="3">
    <source>
        <dbReference type="EMBL" id="RRR78125.1"/>
    </source>
</evidence>
<evidence type="ECO:0000256" key="1">
    <source>
        <dbReference type="ARBA" id="ARBA00009981"/>
    </source>
</evidence>
<comment type="function">
    <text evidence="2">Antitoxin component of a type II toxin-antitoxin (TA) system.</text>
</comment>
<protein>
    <recommendedName>
        <fullName evidence="2">Antitoxin</fullName>
    </recommendedName>
</protein>
<reference evidence="3 4" key="1">
    <citation type="submission" date="2018-12" db="EMBL/GenBank/DDBJ databases">
        <title>Genome Sequence of Candidatus Viridilinea halotolerans isolated from saline sulfide-rich spring.</title>
        <authorList>
            <person name="Grouzdev D.S."/>
            <person name="Burganskaya E.I."/>
            <person name="Krutkina M.S."/>
            <person name="Sukhacheva M.V."/>
            <person name="Gorlenko V.M."/>
        </authorList>
    </citation>
    <scope>NUCLEOTIDE SEQUENCE [LARGE SCALE GENOMIC DNA]</scope>
    <source>
        <strain evidence="3">Chok-6</strain>
    </source>
</reference>
<dbReference type="EMBL" id="RSAS01000029">
    <property type="protein sequence ID" value="RRR78125.1"/>
    <property type="molecule type" value="Genomic_DNA"/>
</dbReference>
<dbReference type="Gene3D" id="3.40.1620.10">
    <property type="entry name" value="YefM-like domain"/>
    <property type="match status" value="1"/>
</dbReference>
<evidence type="ECO:0000256" key="2">
    <source>
        <dbReference type="RuleBase" id="RU362080"/>
    </source>
</evidence>
<dbReference type="InterPro" id="IPR036165">
    <property type="entry name" value="YefM-like_sf"/>
</dbReference>
<dbReference type="InterPro" id="IPR006442">
    <property type="entry name" value="Antitoxin_Phd/YefM"/>
</dbReference>
<sequence>MNHIWQLQEAKNKFSEVVEEALRNGPQVVTRRGIETAIVLSFEDYQKLLLNQQRLSIFFQQSPLADVADELDLSRDPRPARDDIAL</sequence>
<dbReference type="NCBIfam" id="TIGR01552">
    <property type="entry name" value="phd_fam"/>
    <property type="match status" value="1"/>
</dbReference>